<sequence>MTSEQFHSLLGELARVCGHADPEAFLVHRQLCIEGRQVVLEHNPRHGEDLLQVRMTVGDLPAGAAHLAGAMLDANFMGRGSCVLSLHPDADVVVATTLLRLSSTPTAQDLWQELQQMARACEAFWDSIATANA</sequence>
<dbReference type="SUPFAM" id="SSF69635">
    <property type="entry name" value="Type III secretory system chaperone-like"/>
    <property type="match status" value="1"/>
</dbReference>
<protein>
    <submittedName>
        <fullName evidence="1">Uncharacterized protein</fullName>
    </submittedName>
</protein>
<dbReference type="Gene3D" id="3.30.1460.10">
    <property type="match status" value="1"/>
</dbReference>
<comment type="caution">
    <text evidence="1">The sequence shown here is derived from an EMBL/GenBank/DDBJ whole genome shotgun (WGS) entry which is preliminary data.</text>
</comment>
<proteinExistence type="predicted"/>
<evidence type="ECO:0000313" key="2">
    <source>
        <dbReference type="Proteomes" id="UP000596827"/>
    </source>
</evidence>
<dbReference type="EMBL" id="JACORU010000002">
    <property type="protein sequence ID" value="MBC5764308.1"/>
    <property type="molecule type" value="Genomic_DNA"/>
</dbReference>
<dbReference type="AlphaFoldDB" id="A0A923M7H9"/>
<name>A0A923M7H9_9BURK</name>
<keyword evidence="2" id="KW-1185">Reference proteome</keyword>
<dbReference type="Proteomes" id="UP000596827">
    <property type="component" value="Unassembled WGS sequence"/>
</dbReference>
<accession>A0A923M7H9</accession>
<reference evidence="1" key="1">
    <citation type="submission" date="2020-08" db="EMBL/GenBank/DDBJ databases">
        <title>Ramlibacter sp. GTP1 16S ribosomal RNA gene genome sequencing and assembly.</title>
        <authorList>
            <person name="Kang M."/>
        </authorList>
    </citation>
    <scope>NUCLEOTIDE SEQUENCE</scope>
    <source>
        <strain evidence="1">GTP1</strain>
    </source>
</reference>
<organism evidence="1 2">
    <name type="scientific">Ramlibacter albus</name>
    <dbReference type="NCBI Taxonomy" id="2079448"/>
    <lineage>
        <taxon>Bacteria</taxon>
        <taxon>Pseudomonadati</taxon>
        <taxon>Pseudomonadota</taxon>
        <taxon>Betaproteobacteria</taxon>
        <taxon>Burkholderiales</taxon>
        <taxon>Comamonadaceae</taxon>
        <taxon>Ramlibacter</taxon>
    </lineage>
</organism>
<evidence type="ECO:0000313" key="1">
    <source>
        <dbReference type="EMBL" id="MBC5764308.1"/>
    </source>
</evidence>
<dbReference type="RefSeq" id="WP_187080785.1">
    <property type="nucleotide sequence ID" value="NZ_JACORU010000002.1"/>
</dbReference>
<gene>
    <name evidence="1" type="ORF">H8R02_07600</name>
</gene>